<dbReference type="InterPro" id="IPR020846">
    <property type="entry name" value="MFS_dom"/>
</dbReference>
<evidence type="ECO:0000256" key="7">
    <source>
        <dbReference type="SAM" id="Phobius"/>
    </source>
</evidence>
<evidence type="ECO:0000256" key="5">
    <source>
        <dbReference type="ARBA" id="ARBA00023136"/>
    </source>
</evidence>
<dbReference type="SUPFAM" id="SSF103473">
    <property type="entry name" value="MFS general substrate transporter"/>
    <property type="match status" value="1"/>
</dbReference>
<evidence type="ECO:0000259" key="9">
    <source>
        <dbReference type="PROSITE" id="PS50850"/>
    </source>
</evidence>
<evidence type="ECO:0000256" key="2">
    <source>
        <dbReference type="ARBA" id="ARBA00008335"/>
    </source>
</evidence>
<feature type="transmembrane region" description="Helical" evidence="7">
    <location>
        <begin position="113"/>
        <end position="132"/>
    </location>
</feature>
<feature type="compositionally biased region" description="Low complexity" evidence="6">
    <location>
        <begin position="27"/>
        <end position="40"/>
    </location>
</feature>
<dbReference type="KEGG" id="ffu:CLAFUR5_09944"/>
<dbReference type="PROSITE" id="PS50850">
    <property type="entry name" value="MFS"/>
    <property type="match status" value="1"/>
</dbReference>
<dbReference type="Proteomes" id="UP000756132">
    <property type="component" value="Chromosome 7"/>
</dbReference>
<dbReference type="InterPro" id="IPR036047">
    <property type="entry name" value="F-box-like_dom_sf"/>
</dbReference>
<evidence type="ECO:0000313" key="11">
    <source>
        <dbReference type="Proteomes" id="UP000756132"/>
    </source>
</evidence>
<dbReference type="CDD" id="cd09917">
    <property type="entry name" value="F-box_SF"/>
    <property type="match status" value="1"/>
</dbReference>
<reference evidence="10" key="1">
    <citation type="submission" date="2021-12" db="EMBL/GenBank/DDBJ databases">
        <authorList>
            <person name="Zaccaron A."/>
            <person name="Stergiopoulos I."/>
        </authorList>
    </citation>
    <scope>NUCLEOTIDE SEQUENCE</scope>
    <source>
        <strain evidence="10">Race5_Kim</strain>
    </source>
</reference>
<dbReference type="Gene3D" id="1.20.1280.50">
    <property type="match status" value="1"/>
</dbReference>
<accession>A0A9Q8PCG5</accession>
<sequence length="744" mass="82186">MQADEQEKTSQWAEHEETTYARATQHTSTATATIPPASESTADKVQDDAASIHGEFDVYWENETDPENPLNWPQWRKVSNIAMTSFVTFLTPLASSMFAPGVPETFKTDSNTAATFVVSIFVLGFAFGPIVVAPASKLYGRLPVYHICNILFTIFTICNAVSTNMAMLMAFHFLAGFAGVGAVTIGSGSVADMMPPEQRGISLALWSLGFLFGPIVGPIAGGFPVAAMGWRWVFWIIAILSGATTLICFLVLKETLATIILEKKALRLRKSTENLDHRSRVASPLAPKTLMAETCVRPLKILLFTPVASWMCMYIALLYGLLYILFTTFTFVFTETYKLSTTAAGLSYLGCGVGTLIGLAFAARLSDRIVRRKVAAGITPLPEDRLPLYMALPGSLAIPIGFLIYGWGAHFRVHWIVPQIGTAVMSFGTIVILMYVQTYLTDVYTVHAAIAIAANAVLRSLLGALLPLLNIMTKRKRDSVAPDASSKRTMATRAMTRAAAVDAVFMTTELLEGILQHLPMKDLLLSQRVCHKWKSVIEQSQCLQQALFFLPREPDFAWLYPRSKRTEHIITRVSTGHMMEGKHDIVVYPSGEMNPMFFVQGSNIIKTNKAIPGSDNGYEMFRYHCQPPWLDCPEGSWRKMLSSQPPVKAIDYHWVCAGHLQNGLVNQTEPITLADMGKLFINPGKLDDATFYGHGQSNHLATEGILYPKTSEKDVYRIMGRNGKRYVQGSANCITVEIEGPQFV</sequence>
<name>A0A9Q8PCG5_PASFU</name>
<dbReference type="Gene3D" id="1.20.1250.20">
    <property type="entry name" value="MFS general substrate transporter like domains"/>
    <property type="match status" value="1"/>
</dbReference>
<feature type="transmembrane region" description="Helical" evidence="7">
    <location>
        <begin position="168"/>
        <end position="191"/>
    </location>
</feature>
<feature type="region of interest" description="Disordered" evidence="6">
    <location>
        <begin position="1"/>
        <end position="46"/>
    </location>
</feature>
<dbReference type="Pfam" id="PF00646">
    <property type="entry name" value="F-box"/>
    <property type="match status" value="1"/>
</dbReference>
<dbReference type="PANTHER" id="PTHR23502">
    <property type="entry name" value="MAJOR FACILITATOR SUPERFAMILY"/>
    <property type="match status" value="1"/>
</dbReference>
<dbReference type="PROSITE" id="PS50181">
    <property type="entry name" value="FBOX"/>
    <property type="match status" value="1"/>
</dbReference>
<evidence type="ECO:0000256" key="3">
    <source>
        <dbReference type="ARBA" id="ARBA00022692"/>
    </source>
</evidence>
<feature type="transmembrane region" description="Helical" evidence="7">
    <location>
        <begin position="203"/>
        <end position="226"/>
    </location>
</feature>
<feature type="transmembrane region" description="Helical" evidence="7">
    <location>
        <begin position="144"/>
        <end position="162"/>
    </location>
</feature>
<feature type="transmembrane region" description="Helical" evidence="7">
    <location>
        <begin position="81"/>
        <end position="101"/>
    </location>
</feature>
<dbReference type="OrthoDB" id="5296287at2759"/>
<feature type="domain" description="Major facilitator superfamily (MFS) profile" evidence="9">
    <location>
        <begin position="77"/>
        <end position="511"/>
    </location>
</feature>
<keyword evidence="4 7" id="KW-1133">Transmembrane helix</keyword>
<feature type="transmembrane region" description="Helical" evidence="7">
    <location>
        <begin position="301"/>
        <end position="326"/>
    </location>
</feature>
<dbReference type="RefSeq" id="XP_047764305.1">
    <property type="nucleotide sequence ID" value="XM_047909092.1"/>
</dbReference>
<dbReference type="InterPro" id="IPR011701">
    <property type="entry name" value="MFS"/>
</dbReference>
<evidence type="ECO:0000256" key="6">
    <source>
        <dbReference type="SAM" id="MobiDB-lite"/>
    </source>
</evidence>
<feature type="transmembrane region" description="Helical" evidence="7">
    <location>
        <begin position="413"/>
        <end position="436"/>
    </location>
</feature>
<feature type="compositionally biased region" description="Basic and acidic residues" evidence="6">
    <location>
        <begin position="1"/>
        <end position="19"/>
    </location>
</feature>
<evidence type="ECO:0000313" key="10">
    <source>
        <dbReference type="EMBL" id="UJO19939.1"/>
    </source>
</evidence>
<feature type="transmembrane region" description="Helical" evidence="7">
    <location>
        <begin position="232"/>
        <end position="252"/>
    </location>
</feature>
<reference evidence="10" key="2">
    <citation type="journal article" date="2022" name="Microb. Genom.">
        <title>A chromosome-scale genome assembly of the tomato pathogen Cladosporium fulvum reveals a compartmentalized genome architecture and the presence of a dispensable chromosome.</title>
        <authorList>
            <person name="Zaccaron A.Z."/>
            <person name="Chen L.H."/>
            <person name="Samaras A."/>
            <person name="Stergiopoulos I."/>
        </authorList>
    </citation>
    <scope>NUCLEOTIDE SEQUENCE</scope>
    <source>
        <strain evidence="10">Race5_Kim</strain>
    </source>
</reference>
<dbReference type="GeneID" id="71989822"/>
<dbReference type="InterPro" id="IPR036259">
    <property type="entry name" value="MFS_trans_sf"/>
</dbReference>
<comment type="similarity">
    <text evidence="2">Belongs to the major facilitator superfamily.</text>
</comment>
<organism evidence="10 11">
    <name type="scientific">Passalora fulva</name>
    <name type="common">Tomato leaf mold</name>
    <name type="synonym">Cladosporium fulvum</name>
    <dbReference type="NCBI Taxonomy" id="5499"/>
    <lineage>
        <taxon>Eukaryota</taxon>
        <taxon>Fungi</taxon>
        <taxon>Dikarya</taxon>
        <taxon>Ascomycota</taxon>
        <taxon>Pezizomycotina</taxon>
        <taxon>Dothideomycetes</taxon>
        <taxon>Dothideomycetidae</taxon>
        <taxon>Mycosphaerellales</taxon>
        <taxon>Mycosphaerellaceae</taxon>
        <taxon>Fulvia</taxon>
    </lineage>
</organism>
<feature type="transmembrane region" description="Helical" evidence="7">
    <location>
        <begin position="346"/>
        <end position="365"/>
    </location>
</feature>
<dbReference type="GO" id="GO:0022857">
    <property type="term" value="F:transmembrane transporter activity"/>
    <property type="evidence" value="ECO:0007669"/>
    <property type="project" value="InterPro"/>
</dbReference>
<dbReference type="AlphaFoldDB" id="A0A9Q8PCG5"/>
<feature type="transmembrane region" description="Helical" evidence="7">
    <location>
        <begin position="448"/>
        <end position="469"/>
    </location>
</feature>
<dbReference type="Pfam" id="PF07690">
    <property type="entry name" value="MFS_1"/>
    <property type="match status" value="1"/>
</dbReference>
<protein>
    <submittedName>
        <fullName evidence="10">Efflux pump radE</fullName>
    </submittedName>
</protein>
<dbReference type="GO" id="GO:0016020">
    <property type="term" value="C:membrane"/>
    <property type="evidence" value="ECO:0007669"/>
    <property type="project" value="UniProtKB-SubCell"/>
</dbReference>
<keyword evidence="5 7" id="KW-0472">Membrane</keyword>
<keyword evidence="11" id="KW-1185">Reference proteome</keyword>
<feature type="domain" description="F-box" evidence="8">
    <location>
        <begin position="500"/>
        <end position="546"/>
    </location>
</feature>
<evidence type="ECO:0000259" key="8">
    <source>
        <dbReference type="PROSITE" id="PS50181"/>
    </source>
</evidence>
<comment type="subcellular location">
    <subcellularLocation>
        <location evidence="1">Membrane</location>
        <topology evidence="1">Multi-pass membrane protein</topology>
    </subcellularLocation>
</comment>
<keyword evidence="3 7" id="KW-0812">Transmembrane</keyword>
<dbReference type="PANTHER" id="PTHR23502:SF68">
    <property type="entry name" value="MULTIDRUG TRANSPORTER, PUTATIVE (AFU_ORTHOLOGUE AFUA_3G01120)-RELATED"/>
    <property type="match status" value="1"/>
</dbReference>
<proteinExistence type="inferred from homology"/>
<evidence type="ECO:0000256" key="1">
    <source>
        <dbReference type="ARBA" id="ARBA00004141"/>
    </source>
</evidence>
<dbReference type="InterPro" id="IPR001810">
    <property type="entry name" value="F-box_dom"/>
</dbReference>
<gene>
    <name evidence="10" type="ORF">CLAFUR5_09944</name>
</gene>
<evidence type="ECO:0000256" key="4">
    <source>
        <dbReference type="ARBA" id="ARBA00022989"/>
    </source>
</evidence>
<dbReference type="SMART" id="SM00256">
    <property type="entry name" value="FBOX"/>
    <property type="match status" value="1"/>
</dbReference>
<feature type="transmembrane region" description="Helical" evidence="7">
    <location>
        <begin position="386"/>
        <end position="407"/>
    </location>
</feature>
<dbReference type="SUPFAM" id="SSF81383">
    <property type="entry name" value="F-box domain"/>
    <property type="match status" value="1"/>
</dbReference>
<dbReference type="CDD" id="cd17323">
    <property type="entry name" value="MFS_Tpo1_MDR_like"/>
    <property type="match status" value="1"/>
</dbReference>
<dbReference type="EMBL" id="CP090169">
    <property type="protein sequence ID" value="UJO19939.1"/>
    <property type="molecule type" value="Genomic_DNA"/>
</dbReference>